<gene>
    <name evidence="2" type="ORF">ASZ90_008593</name>
</gene>
<keyword evidence="1" id="KW-1133">Transmembrane helix</keyword>
<keyword evidence="1" id="KW-0812">Transmembrane</keyword>
<feature type="transmembrane region" description="Helical" evidence="1">
    <location>
        <begin position="71"/>
        <end position="89"/>
    </location>
</feature>
<keyword evidence="1" id="KW-0472">Membrane</keyword>
<name>A0A0W8FL76_9ZZZZ</name>
<evidence type="ECO:0000256" key="1">
    <source>
        <dbReference type="SAM" id="Phobius"/>
    </source>
</evidence>
<feature type="transmembrane region" description="Helical" evidence="1">
    <location>
        <begin position="45"/>
        <end position="65"/>
    </location>
</feature>
<evidence type="ECO:0008006" key="3">
    <source>
        <dbReference type="Google" id="ProtNLM"/>
    </source>
</evidence>
<protein>
    <recommendedName>
        <fullName evidence="3">Integral membrane protein</fullName>
    </recommendedName>
</protein>
<dbReference type="EMBL" id="LNQE01001035">
    <property type="protein sequence ID" value="KUG21648.1"/>
    <property type="molecule type" value="Genomic_DNA"/>
</dbReference>
<comment type="caution">
    <text evidence="2">The sequence shown here is derived from an EMBL/GenBank/DDBJ whole genome shotgun (WGS) entry which is preliminary data.</text>
</comment>
<reference evidence="2" key="1">
    <citation type="journal article" date="2015" name="Proc. Natl. Acad. Sci. U.S.A.">
        <title>Networks of energetic and metabolic interactions define dynamics in microbial communities.</title>
        <authorList>
            <person name="Embree M."/>
            <person name="Liu J.K."/>
            <person name="Al-Bassam M.M."/>
            <person name="Zengler K."/>
        </authorList>
    </citation>
    <scope>NUCLEOTIDE SEQUENCE</scope>
</reference>
<organism evidence="2">
    <name type="scientific">hydrocarbon metagenome</name>
    <dbReference type="NCBI Taxonomy" id="938273"/>
    <lineage>
        <taxon>unclassified sequences</taxon>
        <taxon>metagenomes</taxon>
        <taxon>ecological metagenomes</taxon>
    </lineage>
</organism>
<feature type="transmembrane region" description="Helical" evidence="1">
    <location>
        <begin position="110"/>
        <end position="128"/>
    </location>
</feature>
<dbReference type="AlphaFoldDB" id="A0A0W8FL76"/>
<evidence type="ECO:0000313" key="2">
    <source>
        <dbReference type="EMBL" id="KUG21648.1"/>
    </source>
</evidence>
<proteinExistence type="predicted"/>
<sequence length="134" mass="14820">MDLNDIIKIICFYILVASGETLNGIGRTLYLNRRVGAVKAKRISIIPAIILCLIICYFYVPIIGITTDQGLLLLGISLSAFMLLFDVFLGKFVMKAKLSVILDDLNIFKGNLLAVGLILMTFCPLLAIKLRNIL</sequence>
<accession>A0A0W8FL76</accession>